<dbReference type="Proteomes" id="UP001215598">
    <property type="component" value="Unassembled WGS sequence"/>
</dbReference>
<gene>
    <name evidence="1" type="ORF">B0H16DRAFT_1736841</name>
</gene>
<comment type="caution">
    <text evidence="1">The sequence shown here is derived from an EMBL/GenBank/DDBJ whole genome shotgun (WGS) entry which is preliminary data.</text>
</comment>
<organism evidence="1 2">
    <name type="scientific">Mycena metata</name>
    <dbReference type="NCBI Taxonomy" id="1033252"/>
    <lineage>
        <taxon>Eukaryota</taxon>
        <taxon>Fungi</taxon>
        <taxon>Dikarya</taxon>
        <taxon>Basidiomycota</taxon>
        <taxon>Agaricomycotina</taxon>
        <taxon>Agaricomycetes</taxon>
        <taxon>Agaricomycetidae</taxon>
        <taxon>Agaricales</taxon>
        <taxon>Marasmiineae</taxon>
        <taxon>Mycenaceae</taxon>
        <taxon>Mycena</taxon>
    </lineage>
</organism>
<accession>A0AAD7HN58</accession>
<dbReference type="EMBL" id="JARKIB010000204">
    <property type="protein sequence ID" value="KAJ7724238.1"/>
    <property type="molecule type" value="Genomic_DNA"/>
</dbReference>
<reference evidence="1" key="1">
    <citation type="submission" date="2023-03" db="EMBL/GenBank/DDBJ databases">
        <title>Massive genome expansion in bonnet fungi (Mycena s.s.) driven by repeated elements and novel gene families across ecological guilds.</title>
        <authorList>
            <consortium name="Lawrence Berkeley National Laboratory"/>
            <person name="Harder C.B."/>
            <person name="Miyauchi S."/>
            <person name="Viragh M."/>
            <person name="Kuo A."/>
            <person name="Thoen E."/>
            <person name="Andreopoulos B."/>
            <person name="Lu D."/>
            <person name="Skrede I."/>
            <person name="Drula E."/>
            <person name="Henrissat B."/>
            <person name="Morin E."/>
            <person name="Kohler A."/>
            <person name="Barry K."/>
            <person name="LaButti K."/>
            <person name="Morin E."/>
            <person name="Salamov A."/>
            <person name="Lipzen A."/>
            <person name="Mereny Z."/>
            <person name="Hegedus B."/>
            <person name="Baldrian P."/>
            <person name="Stursova M."/>
            <person name="Weitz H."/>
            <person name="Taylor A."/>
            <person name="Grigoriev I.V."/>
            <person name="Nagy L.G."/>
            <person name="Martin F."/>
            <person name="Kauserud H."/>
        </authorList>
    </citation>
    <scope>NUCLEOTIDE SEQUENCE</scope>
    <source>
        <strain evidence="1">CBHHK182m</strain>
    </source>
</reference>
<protein>
    <submittedName>
        <fullName evidence="1">Uncharacterized protein</fullName>
    </submittedName>
</protein>
<keyword evidence="2" id="KW-1185">Reference proteome</keyword>
<evidence type="ECO:0000313" key="2">
    <source>
        <dbReference type="Proteomes" id="UP001215598"/>
    </source>
</evidence>
<dbReference type="AlphaFoldDB" id="A0AAD7HN58"/>
<sequence length="315" mass="35105">MSLRRSARTRTRDPHAFWAFRDVVLYTLQYLTLAQVAQFAAVDKRSNQYAKTYVRGRITRYTSPFLPTSEGALLLGRFFQALDVTTSWIVGSVALAATCFLSDPPHPDNLNIITPRRSLGIWANFMLKEARYLLVHRAWSSGRYSEAGRMMLIFMHPGTGKRYVSITAAATPSLGALFFAAPNTDGLIAIAAHSVISPVPRFVCEQRHLFGWRTHTRSVVPVGDDPPSRWEPRFPGVTTLEFSTANWGRPCGATCPGVWHDACGLQHWGELNWGGWDGADWKSDAALALIGKGRLRYRYGVNCDNPLCPNSNMSV</sequence>
<proteinExistence type="predicted"/>
<evidence type="ECO:0000313" key="1">
    <source>
        <dbReference type="EMBL" id="KAJ7724238.1"/>
    </source>
</evidence>
<name>A0AAD7HN58_9AGAR</name>